<evidence type="ECO:0000256" key="1">
    <source>
        <dbReference type="HAMAP-Rule" id="MF_02128"/>
    </source>
</evidence>
<dbReference type="InterPro" id="IPR006283">
    <property type="entry name" value="ThiL-like"/>
</dbReference>
<feature type="binding site" evidence="1">
    <location>
        <position position="175"/>
    </location>
    <ligand>
        <name>ATP</name>
        <dbReference type="ChEBI" id="CHEBI:30616"/>
    </ligand>
</feature>
<sequence>MRETPVPDLTYPPLTVAGLSEAELLERIFPRLNRGPETNDSLLLGPGDDAAIVAVPDGRVVLSIDTQVADQDFRLEWNNGYRSTGYDVGWKAAAQNLSDINAMGAHATSLVVSLTMPPETRVAWVEDFADGLTAGIRELGATQCSVAGGDLGRGSELAVSVAILGTLDGRAAVLRSGARPGDTVALAGTVGRAAAGLALLESGPNVSTLTREQRGLMDTQCRPQPPLAAGPLACEAGATAMMDISDGLVRDGNRLAAASHAVLNLDPAALRQLAEPLKPASVLLGADAMAWVLGGGEDHGLLATFAAGRPLPAGFTAIGSVEAPASTDGAGVTIAGRRAESGGWDHFAN</sequence>
<dbReference type="NCBIfam" id="TIGR01379">
    <property type="entry name" value="thiL"/>
    <property type="match status" value="1"/>
</dbReference>
<comment type="pathway">
    <text evidence="1">Cofactor biosynthesis; thiamine diphosphate biosynthesis; thiamine diphosphate from thiamine phosphate: step 1/1.</text>
</comment>
<protein>
    <recommendedName>
        <fullName evidence="1">Thiamine-monophosphate kinase</fullName>
        <shortName evidence="1">TMP kinase</shortName>
        <shortName evidence="1">Thiamine-phosphate kinase</shortName>
        <ecNumber evidence="1">2.7.4.16</ecNumber>
    </recommendedName>
</protein>
<feature type="domain" description="PurM-like N-terminal" evidence="2">
    <location>
        <begin position="47"/>
        <end position="166"/>
    </location>
</feature>
<dbReference type="InterPro" id="IPR016188">
    <property type="entry name" value="PurM-like_N"/>
</dbReference>
<feature type="binding site" evidence="1">
    <location>
        <position position="65"/>
    </location>
    <ligand>
        <name>Mg(2+)</name>
        <dbReference type="ChEBI" id="CHEBI:18420"/>
        <label>2</label>
    </ligand>
</feature>
<feature type="binding site" evidence="1">
    <location>
        <position position="99"/>
    </location>
    <ligand>
        <name>Mg(2+)</name>
        <dbReference type="ChEBI" id="CHEBI:18420"/>
        <label>3</label>
    </ligand>
</feature>
<feature type="binding site" evidence="1">
    <location>
        <begin position="149"/>
        <end position="150"/>
    </location>
    <ligand>
        <name>ATP</name>
        <dbReference type="ChEBI" id="CHEBI:30616"/>
    </ligand>
</feature>
<organism evidence="3 4">
    <name type="scientific">Arthrobacter oryzae</name>
    <dbReference type="NCBI Taxonomy" id="409290"/>
    <lineage>
        <taxon>Bacteria</taxon>
        <taxon>Bacillati</taxon>
        <taxon>Actinomycetota</taxon>
        <taxon>Actinomycetes</taxon>
        <taxon>Micrococcales</taxon>
        <taxon>Micrococcaceae</taxon>
        <taxon>Arthrobacter</taxon>
    </lineage>
</organism>
<evidence type="ECO:0000313" key="3">
    <source>
        <dbReference type="EMBL" id="RNL56697.1"/>
    </source>
</evidence>
<feature type="binding site" evidence="1">
    <location>
        <position position="49"/>
    </location>
    <ligand>
        <name>Mg(2+)</name>
        <dbReference type="ChEBI" id="CHEBI:18420"/>
        <label>4</label>
    </ligand>
</feature>
<dbReference type="UniPathway" id="UPA00060">
    <property type="reaction ID" value="UER00142"/>
</dbReference>
<dbReference type="Gene3D" id="3.30.1330.10">
    <property type="entry name" value="PurM-like, N-terminal domain"/>
    <property type="match status" value="1"/>
</dbReference>
<name>A0A3N0C2M8_9MICC</name>
<keyword evidence="1 3" id="KW-0418">Kinase</keyword>
<dbReference type="InterPro" id="IPR036676">
    <property type="entry name" value="PurM-like_C_sf"/>
</dbReference>
<feature type="binding site" evidence="1">
    <location>
        <position position="65"/>
    </location>
    <ligand>
        <name>Mg(2+)</name>
        <dbReference type="ChEBI" id="CHEBI:18420"/>
        <label>1</label>
    </ligand>
</feature>
<feature type="binding site" evidence="1">
    <location>
        <position position="72"/>
    </location>
    <ligand>
        <name>substrate</name>
    </ligand>
</feature>
<dbReference type="InterPro" id="IPR036921">
    <property type="entry name" value="PurM-like_N_sf"/>
</dbReference>
<feature type="binding site" evidence="1">
    <location>
        <position position="344"/>
    </location>
    <ligand>
        <name>substrate</name>
    </ligand>
</feature>
<dbReference type="GO" id="GO:0005524">
    <property type="term" value="F:ATP binding"/>
    <property type="evidence" value="ECO:0007669"/>
    <property type="project" value="UniProtKB-UniRule"/>
</dbReference>
<feature type="binding site" evidence="1">
    <location>
        <position position="243"/>
    </location>
    <ligand>
        <name>Mg(2+)</name>
        <dbReference type="ChEBI" id="CHEBI:18420"/>
        <label>3</label>
    </ligand>
</feature>
<dbReference type="SUPFAM" id="SSF55326">
    <property type="entry name" value="PurM N-terminal domain-like"/>
    <property type="match status" value="1"/>
</dbReference>
<evidence type="ECO:0000259" key="2">
    <source>
        <dbReference type="Pfam" id="PF00586"/>
    </source>
</evidence>
<dbReference type="Pfam" id="PF00586">
    <property type="entry name" value="AIRS"/>
    <property type="match status" value="1"/>
</dbReference>
<dbReference type="EMBL" id="RBED01000085">
    <property type="protein sequence ID" value="RNL56697.1"/>
    <property type="molecule type" value="Genomic_DNA"/>
</dbReference>
<dbReference type="CDD" id="cd02194">
    <property type="entry name" value="ThiL"/>
    <property type="match status" value="1"/>
</dbReference>
<dbReference type="HAMAP" id="MF_02128">
    <property type="entry name" value="TMP_kinase"/>
    <property type="match status" value="1"/>
</dbReference>
<keyword evidence="1" id="KW-0460">Magnesium</keyword>
<dbReference type="SUPFAM" id="SSF56042">
    <property type="entry name" value="PurM C-terminal domain-like"/>
    <property type="match status" value="1"/>
</dbReference>
<keyword evidence="1" id="KW-0784">Thiamine biosynthesis</keyword>
<dbReference type="Gene3D" id="3.90.650.10">
    <property type="entry name" value="PurM-like C-terminal domain"/>
    <property type="match status" value="1"/>
</dbReference>
<dbReference type="Proteomes" id="UP000273807">
    <property type="component" value="Unassembled WGS sequence"/>
</dbReference>
<dbReference type="PIRSF" id="PIRSF005303">
    <property type="entry name" value="Thiam_monoph_kin"/>
    <property type="match status" value="1"/>
</dbReference>
<feature type="binding site" evidence="1">
    <location>
        <position position="297"/>
    </location>
    <ligand>
        <name>substrate</name>
    </ligand>
</feature>
<evidence type="ECO:0000313" key="4">
    <source>
        <dbReference type="Proteomes" id="UP000273807"/>
    </source>
</evidence>
<keyword evidence="1 3" id="KW-0808">Transferase</keyword>
<feature type="binding site" evidence="1">
    <location>
        <position position="150"/>
    </location>
    <ligand>
        <name>Mg(2+)</name>
        <dbReference type="ChEBI" id="CHEBI:18420"/>
        <label>1</label>
    </ligand>
</feature>
<dbReference type="NCBIfam" id="NF004351">
    <property type="entry name" value="PRK05731.1-4"/>
    <property type="match status" value="1"/>
</dbReference>
<feature type="binding site" evidence="1">
    <location>
        <position position="99"/>
    </location>
    <ligand>
        <name>Mg(2+)</name>
        <dbReference type="ChEBI" id="CHEBI:18420"/>
        <label>4</label>
    </ligand>
</feature>
<dbReference type="EC" id="2.7.4.16" evidence="1"/>
<dbReference type="GO" id="GO:0000287">
    <property type="term" value="F:magnesium ion binding"/>
    <property type="evidence" value="ECO:0007669"/>
    <property type="project" value="UniProtKB-UniRule"/>
</dbReference>
<dbReference type="GO" id="GO:0009228">
    <property type="term" value="P:thiamine biosynthetic process"/>
    <property type="evidence" value="ECO:0007669"/>
    <property type="project" value="UniProtKB-KW"/>
</dbReference>
<feature type="binding site" evidence="1">
    <location>
        <position position="49"/>
    </location>
    <ligand>
        <name>Mg(2+)</name>
        <dbReference type="ChEBI" id="CHEBI:18420"/>
        <label>3</label>
    </ligand>
</feature>
<comment type="function">
    <text evidence="1">Catalyzes the ATP-dependent phosphorylation of thiamine-monophosphate (TMP) to form thiamine-pyrophosphate (TPP), the active form of vitamin B1.</text>
</comment>
<comment type="similarity">
    <text evidence="1">Belongs to the thiamine-monophosphate kinase family.</text>
</comment>
<keyword evidence="1" id="KW-0547">Nucleotide-binding</keyword>
<dbReference type="PANTHER" id="PTHR30270:SF0">
    <property type="entry name" value="THIAMINE-MONOPHOSPHATE KINASE"/>
    <property type="match status" value="1"/>
</dbReference>
<reference evidence="3 4" key="1">
    <citation type="submission" date="2018-10" db="EMBL/GenBank/DDBJ databases">
        <title>Genome sequencing of Arthrobacter oryzae TNB02.</title>
        <authorList>
            <person name="Cho Y.-J."/>
            <person name="Cho A."/>
            <person name="Kim O.-S."/>
        </authorList>
    </citation>
    <scope>NUCLEOTIDE SEQUENCE [LARGE SCALE GENOMIC DNA]</scope>
    <source>
        <strain evidence="3 4">TNB02</strain>
    </source>
</reference>
<proteinExistence type="inferred from homology"/>
<feature type="binding site" evidence="1">
    <location>
        <position position="99"/>
    </location>
    <ligand>
        <name>Mg(2+)</name>
        <dbReference type="ChEBI" id="CHEBI:18420"/>
        <label>2</label>
    </ligand>
</feature>
<dbReference type="OrthoDB" id="9802811at2"/>
<feature type="binding site" evidence="1">
    <location>
        <position position="246"/>
    </location>
    <ligand>
        <name>Mg(2+)</name>
        <dbReference type="ChEBI" id="CHEBI:18420"/>
        <label>5</label>
    </ligand>
</feature>
<comment type="miscellaneous">
    <text evidence="1">Reaction mechanism of ThiL seems to utilize a direct, inline transfer of the gamma-phosphate of ATP to TMP rather than a phosphorylated enzyme intermediate.</text>
</comment>
<comment type="caution">
    <text evidence="1">Lacks conserved residue(s) required for the propagation of feature annotation.</text>
</comment>
<feature type="binding site" evidence="1">
    <location>
        <position position="63"/>
    </location>
    <ligand>
        <name>Mg(2+)</name>
        <dbReference type="ChEBI" id="CHEBI:18420"/>
        <label>4</label>
    </ligand>
</feature>
<dbReference type="AlphaFoldDB" id="A0A3N0C2M8"/>
<dbReference type="RefSeq" id="WP_123254998.1">
    <property type="nucleotide sequence ID" value="NZ_RBED01000085.1"/>
</dbReference>
<keyword evidence="1" id="KW-0067">ATP-binding</keyword>
<dbReference type="GO" id="GO:0009229">
    <property type="term" value="P:thiamine diphosphate biosynthetic process"/>
    <property type="evidence" value="ECO:0007669"/>
    <property type="project" value="UniProtKB-UniRule"/>
</dbReference>
<dbReference type="GO" id="GO:0009030">
    <property type="term" value="F:thiamine-phosphate kinase activity"/>
    <property type="evidence" value="ECO:0007669"/>
    <property type="project" value="UniProtKB-UniRule"/>
</dbReference>
<comment type="caution">
    <text evidence="3">The sequence shown here is derived from an EMBL/GenBank/DDBJ whole genome shotgun (WGS) entry which is preliminary data.</text>
</comment>
<accession>A0A3N0C2M8</accession>
<keyword evidence="4" id="KW-1185">Reference proteome</keyword>
<comment type="catalytic activity">
    <reaction evidence="1">
        <text>thiamine phosphate + ATP = thiamine diphosphate + ADP</text>
        <dbReference type="Rhea" id="RHEA:15913"/>
        <dbReference type="ChEBI" id="CHEBI:30616"/>
        <dbReference type="ChEBI" id="CHEBI:37575"/>
        <dbReference type="ChEBI" id="CHEBI:58937"/>
        <dbReference type="ChEBI" id="CHEBI:456216"/>
        <dbReference type="EC" id="2.7.4.16"/>
    </reaction>
</comment>
<gene>
    <name evidence="1" type="primary">thiL</name>
    <name evidence="3" type="ORF">D7003_08330</name>
</gene>
<feature type="binding site" evidence="1">
    <location>
        <position position="245"/>
    </location>
    <ligand>
        <name>ATP</name>
        <dbReference type="ChEBI" id="CHEBI:30616"/>
    </ligand>
</feature>
<keyword evidence="1" id="KW-0479">Metal-binding</keyword>
<dbReference type="PANTHER" id="PTHR30270">
    <property type="entry name" value="THIAMINE-MONOPHOSPHATE KINASE"/>
    <property type="match status" value="1"/>
</dbReference>